<dbReference type="GO" id="GO:0140114">
    <property type="term" value="P:cellular detoxification of fluoride"/>
    <property type="evidence" value="ECO:0007669"/>
    <property type="project" value="UniProtKB-UniRule"/>
</dbReference>
<comment type="caution">
    <text evidence="11">The sequence shown here is derived from an EMBL/GenBank/DDBJ whole genome shotgun (WGS) entry which is preliminary data.</text>
</comment>
<comment type="caution">
    <text evidence="10">Lacks conserved residue(s) required for the propagation of feature annotation.</text>
</comment>
<sequence>MTPLLVALGAAVGAPARYWLSARLDRPGLPRGTLVANSVGSLLLGLLVGLALGGHALALGGTGFAGALTTYSSFAVQAHGLGHRRGTAYAALTVGLALALCAAGFGLGRLLG</sequence>
<keyword evidence="12" id="KW-1185">Reference proteome</keyword>
<comment type="catalytic activity">
    <reaction evidence="8">
        <text>fluoride(in) = fluoride(out)</text>
        <dbReference type="Rhea" id="RHEA:76159"/>
        <dbReference type="ChEBI" id="CHEBI:17051"/>
    </reaction>
    <physiologicalReaction direction="left-to-right" evidence="8">
        <dbReference type="Rhea" id="RHEA:76160"/>
    </physiologicalReaction>
</comment>
<keyword evidence="3 10" id="KW-0812">Transmembrane</keyword>
<dbReference type="GO" id="GO:0062054">
    <property type="term" value="F:fluoride channel activity"/>
    <property type="evidence" value="ECO:0007669"/>
    <property type="project" value="UniProtKB-UniRule"/>
</dbReference>
<feature type="binding site" evidence="10">
    <location>
        <position position="66"/>
    </location>
    <ligand>
        <name>Na(+)</name>
        <dbReference type="ChEBI" id="CHEBI:29101"/>
        <note>structural</note>
    </ligand>
</feature>
<evidence type="ECO:0000256" key="9">
    <source>
        <dbReference type="ARBA" id="ARBA00049940"/>
    </source>
</evidence>
<feature type="transmembrane region" description="Helical" evidence="10">
    <location>
        <begin position="40"/>
        <end position="68"/>
    </location>
</feature>
<evidence type="ECO:0000256" key="3">
    <source>
        <dbReference type="ARBA" id="ARBA00022692"/>
    </source>
</evidence>
<keyword evidence="2 10" id="KW-1003">Cell membrane</keyword>
<gene>
    <name evidence="10" type="primary">fluC</name>
    <name evidence="10" type="synonym">crcB</name>
    <name evidence="11" type="ORF">BKA05_000163</name>
</gene>
<comment type="subcellular location">
    <subcellularLocation>
        <location evidence="1 10">Cell membrane</location>
        <topology evidence="1 10">Multi-pass membrane protein</topology>
    </subcellularLocation>
</comment>
<protein>
    <recommendedName>
        <fullName evidence="10">Fluoride-specific ion channel FluC</fullName>
    </recommendedName>
</protein>
<dbReference type="PANTHER" id="PTHR28259:SF1">
    <property type="entry name" value="FLUORIDE EXPORT PROTEIN 1-RELATED"/>
    <property type="match status" value="1"/>
</dbReference>
<evidence type="ECO:0000256" key="4">
    <source>
        <dbReference type="ARBA" id="ARBA00022989"/>
    </source>
</evidence>
<name>A0A7Z0C164_9ACTN</name>
<dbReference type="GO" id="GO:0046872">
    <property type="term" value="F:metal ion binding"/>
    <property type="evidence" value="ECO:0007669"/>
    <property type="project" value="UniProtKB-KW"/>
</dbReference>
<evidence type="ECO:0000256" key="10">
    <source>
        <dbReference type="HAMAP-Rule" id="MF_00454"/>
    </source>
</evidence>
<dbReference type="AlphaFoldDB" id="A0A7Z0C164"/>
<evidence type="ECO:0000313" key="11">
    <source>
        <dbReference type="EMBL" id="NYI08648.1"/>
    </source>
</evidence>
<keyword evidence="10" id="KW-0406">Ion transport</keyword>
<keyword evidence="10" id="KW-0479">Metal-binding</keyword>
<comment type="similarity">
    <text evidence="7 10">Belongs to the fluoride channel Fluc/FEX (TC 1.A.43) family.</text>
</comment>
<organism evidence="11 12">
    <name type="scientific">Nocardioides marinus</name>
    <dbReference type="NCBI Taxonomy" id="374514"/>
    <lineage>
        <taxon>Bacteria</taxon>
        <taxon>Bacillati</taxon>
        <taxon>Actinomycetota</taxon>
        <taxon>Actinomycetes</taxon>
        <taxon>Propionibacteriales</taxon>
        <taxon>Nocardioidaceae</taxon>
        <taxon>Nocardioides</taxon>
    </lineage>
</organism>
<reference evidence="11 12" key="1">
    <citation type="submission" date="2020-07" db="EMBL/GenBank/DDBJ databases">
        <title>Sequencing the genomes of 1000 actinobacteria strains.</title>
        <authorList>
            <person name="Klenk H.-P."/>
        </authorList>
    </citation>
    <scope>NUCLEOTIDE SEQUENCE [LARGE SCALE GENOMIC DNA]</scope>
    <source>
        <strain evidence="11 12">DSM 18248</strain>
    </source>
</reference>
<evidence type="ECO:0000256" key="2">
    <source>
        <dbReference type="ARBA" id="ARBA00022475"/>
    </source>
</evidence>
<keyword evidence="5 10" id="KW-0472">Membrane</keyword>
<evidence type="ECO:0000256" key="6">
    <source>
        <dbReference type="ARBA" id="ARBA00023303"/>
    </source>
</evidence>
<evidence type="ECO:0000256" key="8">
    <source>
        <dbReference type="ARBA" id="ARBA00035585"/>
    </source>
</evidence>
<evidence type="ECO:0000313" key="12">
    <source>
        <dbReference type="Proteomes" id="UP000537326"/>
    </source>
</evidence>
<evidence type="ECO:0000256" key="7">
    <source>
        <dbReference type="ARBA" id="ARBA00035120"/>
    </source>
</evidence>
<keyword evidence="4 10" id="KW-1133">Transmembrane helix</keyword>
<keyword evidence="10" id="KW-0813">Transport</keyword>
<comment type="activity regulation">
    <text evidence="10">Na(+) is not transported, but it plays an essential structural role and its presence is essential for fluoride channel function.</text>
</comment>
<dbReference type="HAMAP" id="MF_00454">
    <property type="entry name" value="FluC"/>
    <property type="match status" value="1"/>
</dbReference>
<dbReference type="Proteomes" id="UP000537326">
    <property type="component" value="Unassembled WGS sequence"/>
</dbReference>
<dbReference type="Pfam" id="PF02537">
    <property type="entry name" value="CRCB"/>
    <property type="match status" value="1"/>
</dbReference>
<dbReference type="RefSeq" id="WP_179529736.1">
    <property type="nucleotide sequence ID" value="NZ_BAAAPP010000002.1"/>
</dbReference>
<keyword evidence="10" id="KW-0915">Sodium</keyword>
<dbReference type="PANTHER" id="PTHR28259">
    <property type="entry name" value="FLUORIDE EXPORT PROTEIN 1-RELATED"/>
    <property type="match status" value="1"/>
</dbReference>
<feature type="binding site" evidence="10">
    <location>
        <position position="69"/>
    </location>
    <ligand>
        <name>Na(+)</name>
        <dbReference type="ChEBI" id="CHEBI:29101"/>
        <note>structural</note>
    </ligand>
</feature>
<dbReference type="GO" id="GO:0005886">
    <property type="term" value="C:plasma membrane"/>
    <property type="evidence" value="ECO:0007669"/>
    <property type="project" value="UniProtKB-SubCell"/>
</dbReference>
<dbReference type="EMBL" id="JACBZI010000001">
    <property type="protein sequence ID" value="NYI08648.1"/>
    <property type="molecule type" value="Genomic_DNA"/>
</dbReference>
<evidence type="ECO:0000256" key="1">
    <source>
        <dbReference type="ARBA" id="ARBA00004651"/>
    </source>
</evidence>
<keyword evidence="6 10" id="KW-0407">Ion channel</keyword>
<proteinExistence type="inferred from homology"/>
<evidence type="ECO:0000256" key="5">
    <source>
        <dbReference type="ARBA" id="ARBA00023136"/>
    </source>
</evidence>
<feature type="transmembrane region" description="Helical" evidence="10">
    <location>
        <begin position="89"/>
        <end position="111"/>
    </location>
</feature>
<dbReference type="InterPro" id="IPR003691">
    <property type="entry name" value="FluC"/>
</dbReference>
<accession>A0A7Z0C164</accession>
<comment type="function">
    <text evidence="9 10">Fluoride-specific ion channel. Important for reducing fluoride concentration in the cell, thus reducing its toxicity.</text>
</comment>